<dbReference type="InterPro" id="IPR011605">
    <property type="entry name" value="NusB_fam"/>
</dbReference>
<keyword evidence="5 6" id="KW-0804">Transcription</keyword>
<dbReference type="NCBIfam" id="TIGR01951">
    <property type="entry name" value="nusB"/>
    <property type="match status" value="1"/>
</dbReference>
<dbReference type="PANTHER" id="PTHR11078">
    <property type="entry name" value="N UTILIZATION SUBSTANCE PROTEIN B-RELATED"/>
    <property type="match status" value="1"/>
</dbReference>
<evidence type="ECO:0000313" key="9">
    <source>
        <dbReference type="Proteomes" id="UP001198242"/>
    </source>
</evidence>
<proteinExistence type="inferred from homology"/>
<evidence type="ECO:0000256" key="5">
    <source>
        <dbReference type="ARBA" id="ARBA00023163"/>
    </source>
</evidence>
<dbReference type="PANTHER" id="PTHR11078:SF3">
    <property type="entry name" value="ANTITERMINATION NUSB DOMAIN-CONTAINING PROTEIN"/>
    <property type="match status" value="1"/>
</dbReference>
<gene>
    <name evidence="6 8" type="primary">nusB</name>
    <name evidence="8" type="ORF">LKE05_07135</name>
</gene>
<dbReference type="Gene3D" id="1.10.940.10">
    <property type="entry name" value="NusB-like"/>
    <property type="match status" value="1"/>
</dbReference>
<evidence type="ECO:0000256" key="3">
    <source>
        <dbReference type="ARBA" id="ARBA00022884"/>
    </source>
</evidence>
<dbReference type="SUPFAM" id="SSF48013">
    <property type="entry name" value="NusB-like"/>
    <property type="match status" value="1"/>
</dbReference>
<evidence type="ECO:0000313" key="8">
    <source>
        <dbReference type="EMBL" id="MCC2210561.1"/>
    </source>
</evidence>
<evidence type="ECO:0000256" key="1">
    <source>
        <dbReference type="ARBA" id="ARBA00005952"/>
    </source>
</evidence>
<dbReference type="Proteomes" id="UP001198242">
    <property type="component" value="Unassembled WGS sequence"/>
</dbReference>
<accession>A0AAE3J9M2</accession>
<dbReference type="Pfam" id="PF01029">
    <property type="entry name" value="NusB"/>
    <property type="match status" value="1"/>
</dbReference>
<comment type="function">
    <text evidence="6">Involved in transcription antitermination. Required for transcription of ribosomal RNA (rRNA) genes. Binds specifically to the boxA antiterminator sequence of the ribosomal RNA (rrn) operons.</text>
</comment>
<dbReference type="InterPro" id="IPR035926">
    <property type="entry name" value="NusB-like_sf"/>
</dbReference>
<organism evidence="8 9">
    <name type="scientific">Hominilimicola fabiformis</name>
    <dbReference type="NCBI Taxonomy" id="2885356"/>
    <lineage>
        <taxon>Bacteria</taxon>
        <taxon>Bacillati</taxon>
        <taxon>Bacillota</taxon>
        <taxon>Clostridia</taxon>
        <taxon>Eubacteriales</taxon>
        <taxon>Oscillospiraceae</taxon>
        <taxon>Hominilimicola</taxon>
    </lineage>
</organism>
<comment type="caution">
    <text evidence="8">The sequence shown here is derived from an EMBL/GenBank/DDBJ whole genome shotgun (WGS) entry which is preliminary data.</text>
</comment>
<evidence type="ECO:0000256" key="2">
    <source>
        <dbReference type="ARBA" id="ARBA00022814"/>
    </source>
</evidence>
<keyword evidence="4 6" id="KW-0805">Transcription regulation</keyword>
<dbReference type="GO" id="GO:0031564">
    <property type="term" value="P:transcription antitermination"/>
    <property type="evidence" value="ECO:0007669"/>
    <property type="project" value="UniProtKB-KW"/>
</dbReference>
<comment type="similarity">
    <text evidence="1 6">Belongs to the NusB family.</text>
</comment>
<dbReference type="GO" id="GO:0005829">
    <property type="term" value="C:cytosol"/>
    <property type="evidence" value="ECO:0007669"/>
    <property type="project" value="TreeGrafter"/>
</dbReference>
<dbReference type="HAMAP" id="MF_00073">
    <property type="entry name" value="NusB"/>
    <property type="match status" value="1"/>
</dbReference>
<dbReference type="AlphaFoldDB" id="A0AAE3J9M2"/>
<evidence type="ECO:0000256" key="4">
    <source>
        <dbReference type="ARBA" id="ARBA00023015"/>
    </source>
</evidence>
<name>A0AAE3J9M2_9FIRM</name>
<protein>
    <recommendedName>
        <fullName evidence="6">Transcription antitermination protein NusB</fullName>
    </recommendedName>
    <alternativeName>
        <fullName evidence="6">Antitermination factor NusB</fullName>
    </alternativeName>
</protein>
<reference evidence="8 9" key="1">
    <citation type="submission" date="2021-10" db="EMBL/GenBank/DDBJ databases">
        <title>Anaerobic single-cell dispensing facilitates the cultivation of human gut bacteria.</title>
        <authorList>
            <person name="Afrizal A."/>
        </authorList>
    </citation>
    <scope>NUCLEOTIDE SEQUENCE [LARGE SCALE GENOMIC DNA]</scope>
    <source>
        <strain evidence="8 9">CLA-AA-H232</strain>
    </source>
</reference>
<dbReference type="GO" id="GO:0003723">
    <property type="term" value="F:RNA binding"/>
    <property type="evidence" value="ECO:0007669"/>
    <property type="project" value="UniProtKB-UniRule"/>
</dbReference>
<keyword evidence="3 6" id="KW-0694">RNA-binding</keyword>
<sequence length="137" mass="15544">MKKQTRSQARDAAFTQVFQMNMHEDDMDVILEELLNARPECETNLGYIRQIIDGVKEHESELEDTVAKYLKAGWTLSRISKASLSIMKLAIFEMKYMDDVPPKVAINEAVELAKRYGDDGDPTFVNGLLGNVFKELA</sequence>
<dbReference type="RefSeq" id="WP_147513516.1">
    <property type="nucleotide sequence ID" value="NZ_JAJEQM010000008.1"/>
</dbReference>
<dbReference type="InterPro" id="IPR006027">
    <property type="entry name" value="NusB_RsmB_TIM44"/>
</dbReference>
<feature type="domain" description="NusB/RsmB/TIM44" evidence="7">
    <location>
        <begin position="8"/>
        <end position="132"/>
    </location>
</feature>
<evidence type="ECO:0000256" key="6">
    <source>
        <dbReference type="HAMAP-Rule" id="MF_00073"/>
    </source>
</evidence>
<keyword evidence="9" id="KW-1185">Reference proteome</keyword>
<evidence type="ECO:0000259" key="7">
    <source>
        <dbReference type="Pfam" id="PF01029"/>
    </source>
</evidence>
<dbReference type="GO" id="GO:0006353">
    <property type="term" value="P:DNA-templated transcription termination"/>
    <property type="evidence" value="ECO:0007669"/>
    <property type="project" value="UniProtKB-UniRule"/>
</dbReference>
<dbReference type="EMBL" id="JAJEQM010000008">
    <property type="protein sequence ID" value="MCC2210561.1"/>
    <property type="molecule type" value="Genomic_DNA"/>
</dbReference>
<keyword evidence="2 6" id="KW-0889">Transcription antitermination</keyword>